<keyword evidence="2" id="KW-1185">Reference proteome</keyword>
<proteinExistence type="predicted"/>
<organism evidence="1 2">
    <name type="scientific">Dovyalis caffra</name>
    <dbReference type="NCBI Taxonomy" id="77055"/>
    <lineage>
        <taxon>Eukaryota</taxon>
        <taxon>Viridiplantae</taxon>
        <taxon>Streptophyta</taxon>
        <taxon>Embryophyta</taxon>
        <taxon>Tracheophyta</taxon>
        <taxon>Spermatophyta</taxon>
        <taxon>Magnoliopsida</taxon>
        <taxon>eudicotyledons</taxon>
        <taxon>Gunneridae</taxon>
        <taxon>Pentapetalae</taxon>
        <taxon>rosids</taxon>
        <taxon>fabids</taxon>
        <taxon>Malpighiales</taxon>
        <taxon>Salicaceae</taxon>
        <taxon>Flacourtieae</taxon>
        <taxon>Dovyalis</taxon>
    </lineage>
</organism>
<dbReference type="Proteomes" id="UP001314170">
    <property type="component" value="Unassembled WGS sequence"/>
</dbReference>
<evidence type="ECO:0000313" key="1">
    <source>
        <dbReference type="EMBL" id="CAK7326902.1"/>
    </source>
</evidence>
<protein>
    <submittedName>
        <fullName evidence="1">Uncharacterized protein</fullName>
    </submittedName>
</protein>
<dbReference type="AlphaFoldDB" id="A0AAV1R1X1"/>
<gene>
    <name evidence="1" type="ORF">DCAF_LOCUS4608</name>
</gene>
<reference evidence="1 2" key="1">
    <citation type="submission" date="2024-01" db="EMBL/GenBank/DDBJ databases">
        <authorList>
            <person name="Waweru B."/>
        </authorList>
    </citation>
    <scope>NUCLEOTIDE SEQUENCE [LARGE SCALE GENOMIC DNA]</scope>
</reference>
<dbReference type="EMBL" id="CAWUPB010000851">
    <property type="protein sequence ID" value="CAK7326902.1"/>
    <property type="molecule type" value="Genomic_DNA"/>
</dbReference>
<accession>A0AAV1R1X1</accession>
<evidence type="ECO:0000313" key="2">
    <source>
        <dbReference type="Proteomes" id="UP001314170"/>
    </source>
</evidence>
<comment type="caution">
    <text evidence="1">The sequence shown here is derived from an EMBL/GenBank/DDBJ whole genome shotgun (WGS) entry which is preliminary data.</text>
</comment>
<name>A0AAV1R1X1_9ROSI</name>
<sequence>MVKHLLLLKGESAGGVFFKTNGQVKLETSGTPSILNLEIKTLNEGGASELRTVEVMWKTKKDNSKTLPINCISWTS</sequence>